<dbReference type="InterPro" id="IPR001279">
    <property type="entry name" value="Metallo-B-lactamas"/>
</dbReference>
<dbReference type="PANTHER" id="PTHR42951">
    <property type="entry name" value="METALLO-BETA-LACTAMASE DOMAIN-CONTAINING"/>
    <property type="match status" value="1"/>
</dbReference>
<dbReference type="InterPro" id="IPR050855">
    <property type="entry name" value="NDM-1-like"/>
</dbReference>
<feature type="domain" description="Metallo-beta-lactamase" evidence="2">
    <location>
        <begin position="16"/>
        <end position="219"/>
    </location>
</feature>
<reference evidence="3 4" key="1">
    <citation type="submission" date="2014-02" db="EMBL/GenBank/DDBJ databases">
        <title>The small core and large imbalanced accessory genome model reveals a collaborative survival strategy of Sorangium cellulosum strains in nature.</title>
        <authorList>
            <person name="Han K."/>
            <person name="Peng R."/>
            <person name="Blom J."/>
            <person name="Li Y.-Z."/>
        </authorList>
    </citation>
    <scope>NUCLEOTIDE SEQUENCE [LARGE SCALE GENOMIC DNA]</scope>
    <source>
        <strain evidence="3 4">So0011-07</strain>
    </source>
</reference>
<dbReference type="InterPro" id="IPR036866">
    <property type="entry name" value="RibonucZ/Hydroxyglut_hydro"/>
</dbReference>
<feature type="signal peptide" evidence="1">
    <location>
        <begin position="1"/>
        <end position="25"/>
    </location>
</feature>
<name>A0A150RNT7_SORCE</name>
<dbReference type="Pfam" id="PF00753">
    <property type="entry name" value="Lactamase_B"/>
    <property type="match status" value="1"/>
</dbReference>
<dbReference type="EMBL" id="JEMB01002330">
    <property type="protein sequence ID" value="KYF81949.1"/>
    <property type="molecule type" value="Genomic_DNA"/>
</dbReference>
<feature type="chain" id="PRO_5007568048" evidence="1">
    <location>
        <begin position="26"/>
        <end position="265"/>
    </location>
</feature>
<evidence type="ECO:0000313" key="3">
    <source>
        <dbReference type="EMBL" id="KYF81949.1"/>
    </source>
</evidence>
<organism evidence="3 4">
    <name type="scientific">Sorangium cellulosum</name>
    <name type="common">Polyangium cellulosum</name>
    <dbReference type="NCBI Taxonomy" id="56"/>
    <lineage>
        <taxon>Bacteria</taxon>
        <taxon>Pseudomonadati</taxon>
        <taxon>Myxococcota</taxon>
        <taxon>Polyangia</taxon>
        <taxon>Polyangiales</taxon>
        <taxon>Polyangiaceae</taxon>
        <taxon>Sorangium</taxon>
    </lineage>
</organism>
<protein>
    <submittedName>
        <fullName evidence="3">MBL fold metallo-hydrolase</fullName>
    </submittedName>
</protein>
<gene>
    <name evidence="3" type="ORF">BE17_07035</name>
</gene>
<proteinExistence type="predicted"/>
<evidence type="ECO:0000256" key="1">
    <source>
        <dbReference type="SAM" id="SignalP"/>
    </source>
</evidence>
<evidence type="ECO:0000313" key="4">
    <source>
        <dbReference type="Proteomes" id="UP000075635"/>
    </source>
</evidence>
<keyword evidence="3" id="KW-0378">Hydrolase</keyword>
<evidence type="ECO:0000259" key="2">
    <source>
        <dbReference type="SMART" id="SM00849"/>
    </source>
</evidence>
<accession>A0A150RNT7</accession>
<dbReference type="AlphaFoldDB" id="A0A150RNT7"/>
<dbReference type="Proteomes" id="UP000075635">
    <property type="component" value="Unassembled WGS sequence"/>
</dbReference>
<dbReference type="Gene3D" id="3.60.15.10">
    <property type="entry name" value="Ribonuclease Z/Hydroxyacylglutathione hydrolase-like"/>
    <property type="match status" value="1"/>
</dbReference>
<sequence length="265" mass="27895">MSAVQVIRVPSLPFRMLSAHLLVGAAGCVLVDAGVPGTAPRVGEALARAGRGWSDLKAIVVTHAHVDHAGSAAELRERSGALVIAHEAEVEHLNGRAPMTYCPTGWFGRLFVRTPLPHERYAPVAPDLVLSGNETLDLAPYGIAGRVRPTPGHTQGSISVVLESREALVGDLVASGVLLGGLARLGHAIRPPFEMDPRAVGVQLERLVDEGVRIFHLGHGGPLDADEVRRHARVLAGAIVGVPHLQRRSRSRRAAPGAIAIGHPG</sequence>
<keyword evidence="1" id="KW-0732">Signal</keyword>
<dbReference type="GO" id="GO:0016787">
    <property type="term" value="F:hydrolase activity"/>
    <property type="evidence" value="ECO:0007669"/>
    <property type="project" value="UniProtKB-KW"/>
</dbReference>
<dbReference type="PANTHER" id="PTHR42951:SF17">
    <property type="entry name" value="METALLO-BETA-LACTAMASE DOMAIN-CONTAINING PROTEIN"/>
    <property type="match status" value="1"/>
</dbReference>
<comment type="caution">
    <text evidence="3">The sequence shown here is derived from an EMBL/GenBank/DDBJ whole genome shotgun (WGS) entry which is preliminary data.</text>
</comment>
<dbReference type="SMART" id="SM00849">
    <property type="entry name" value="Lactamase_B"/>
    <property type="match status" value="1"/>
</dbReference>
<dbReference type="SUPFAM" id="SSF56281">
    <property type="entry name" value="Metallo-hydrolase/oxidoreductase"/>
    <property type="match status" value="1"/>
</dbReference>